<dbReference type="Pfam" id="PF08729">
    <property type="entry name" value="HUN"/>
    <property type="match status" value="1"/>
</dbReference>
<gene>
    <name evidence="3" type="ORF">QBC37DRAFT_198370</name>
</gene>
<feature type="compositionally biased region" description="Polar residues" evidence="1">
    <location>
        <begin position="252"/>
        <end position="263"/>
    </location>
</feature>
<sequence>MQKYSSSPTSLSSPPSALSEPVSPTRILNAGRANIEMDEIIVDSSSVARFGVMQQAQQLNPPPPDVPLTAAGLPRKKPGRKPGSTVKPKVAPDGTEPPKQKRTRKPRDPNAPPIQRKRKTAPTSTGDGPAQEDVQSRSFSATREPAVTELTSMRMELEPRATPTQPPAATAAAEPQPATYAQKITKRDTVVSMQNLLNDDPPSKPQPAAPARQMFDPIRGNYDPVRETMVSRDPYGTASSTGPLGSPRAPTQIVNRASASPSIASLVDPPVNSNIRSPPPAYTTTSQSRFQESNSMPPSPSHPTRPAPQHLTKPAIVEVKRPAPPQPPAPATINRSEPKTNSFTSMTSIPVPAVPATAKPAPSAPVQSKKLAAVAQQDRDTNKKASSNSSSPRISSLKEALPSLPGGSERSILDFGKASPGEEMNAPSIVLDIPLVSGETNKYVNFMRMAEERYGWDALHPRLAANRERKARIAAASAALEKSGSGQSADEMDEELQSDENNSNVEMGGMTNGVGGAGTSGPEGAPAKPARKKRTFKEDEYDKDDGFVDDSELLWEERAAASKDGFFVYSGPLVQEDEKPAAPAGPAKRGRGGGRGSRGGGRGGAARGGGEGTGRGRGGGPGSRGGSVTRKPRITKLEKEQLLKEKAEREKLAQLTASAKGVSTSSSASGTFATGGALGVPGQGAGTASATGIAL</sequence>
<proteinExistence type="predicted"/>
<feature type="compositionally biased region" description="Gly residues" evidence="1">
    <location>
        <begin position="593"/>
        <end position="625"/>
    </location>
</feature>
<feature type="compositionally biased region" description="Polar residues" evidence="1">
    <location>
        <begin position="271"/>
        <end position="294"/>
    </location>
</feature>
<feature type="compositionally biased region" description="Gly residues" evidence="1">
    <location>
        <begin position="510"/>
        <end position="521"/>
    </location>
</feature>
<evidence type="ECO:0000256" key="1">
    <source>
        <dbReference type="SAM" id="MobiDB-lite"/>
    </source>
</evidence>
<feature type="compositionally biased region" description="Low complexity" evidence="1">
    <location>
        <begin position="161"/>
        <end position="178"/>
    </location>
</feature>
<feature type="domain" description="Hpc2-related" evidence="2">
    <location>
        <begin position="534"/>
        <end position="573"/>
    </location>
</feature>
<reference evidence="3" key="2">
    <citation type="submission" date="2023-05" db="EMBL/GenBank/DDBJ databases">
        <authorList>
            <consortium name="Lawrence Berkeley National Laboratory"/>
            <person name="Steindorff A."/>
            <person name="Hensen N."/>
            <person name="Bonometti L."/>
            <person name="Westerberg I."/>
            <person name="Brannstrom I.O."/>
            <person name="Guillou S."/>
            <person name="Cros-Aarteil S."/>
            <person name="Calhoun S."/>
            <person name="Haridas S."/>
            <person name="Kuo A."/>
            <person name="Mondo S."/>
            <person name="Pangilinan J."/>
            <person name="Riley R."/>
            <person name="Labutti K."/>
            <person name="Andreopoulos B."/>
            <person name="Lipzen A."/>
            <person name="Chen C."/>
            <person name="Yanf M."/>
            <person name="Daum C."/>
            <person name="Ng V."/>
            <person name="Clum A."/>
            <person name="Ohm R."/>
            <person name="Martin F."/>
            <person name="Silar P."/>
            <person name="Natvig D."/>
            <person name="Lalanne C."/>
            <person name="Gautier V."/>
            <person name="Ament-Velasquez S.L."/>
            <person name="Kruys A."/>
            <person name="Hutchinson M.I."/>
            <person name="Powell A.J."/>
            <person name="Barry K."/>
            <person name="Miller A.N."/>
            <person name="Grigoriev I.V."/>
            <person name="Debuchy R."/>
            <person name="Gladieux P."/>
            <person name="Thoren M.H."/>
            <person name="Johannesson H."/>
        </authorList>
    </citation>
    <scope>NUCLEOTIDE SEQUENCE</scope>
    <source>
        <strain evidence="3">PSN293</strain>
    </source>
</reference>
<evidence type="ECO:0000313" key="4">
    <source>
        <dbReference type="Proteomes" id="UP001301769"/>
    </source>
</evidence>
<evidence type="ECO:0000313" key="3">
    <source>
        <dbReference type="EMBL" id="KAK4218334.1"/>
    </source>
</evidence>
<comment type="caution">
    <text evidence="3">The sequence shown here is derived from an EMBL/GenBank/DDBJ whole genome shotgun (WGS) entry which is preliminary data.</text>
</comment>
<feature type="compositionally biased region" description="Low complexity" evidence="1">
    <location>
        <begin position="350"/>
        <end position="366"/>
    </location>
</feature>
<feature type="region of interest" description="Disordered" evidence="1">
    <location>
        <begin position="195"/>
        <end position="427"/>
    </location>
</feature>
<organism evidence="3 4">
    <name type="scientific">Rhypophila decipiens</name>
    <dbReference type="NCBI Taxonomy" id="261697"/>
    <lineage>
        <taxon>Eukaryota</taxon>
        <taxon>Fungi</taxon>
        <taxon>Dikarya</taxon>
        <taxon>Ascomycota</taxon>
        <taxon>Pezizomycotina</taxon>
        <taxon>Sordariomycetes</taxon>
        <taxon>Sordariomycetidae</taxon>
        <taxon>Sordariales</taxon>
        <taxon>Naviculisporaceae</taxon>
        <taxon>Rhypophila</taxon>
    </lineage>
</organism>
<feature type="compositionally biased region" description="Basic and acidic residues" evidence="1">
    <location>
        <begin position="635"/>
        <end position="652"/>
    </location>
</feature>
<feature type="region of interest" description="Disordered" evidence="1">
    <location>
        <begin position="1"/>
        <end position="24"/>
    </location>
</feature>
<protein>
    <submittedName>
        <fullName evidence="3">Histone promoter control protein 2</fullName>
    </submittedName>
</protein>
<dbReference type="AlphaFoldDB" id="A0AAN7BC41"/>
<feature type="compositionally biased region" description="Basic and acidic residues" evidence="1">
    <location>
        <begin position="536"/>
        <end position="546"/>
    </location>
</feature>
<name>A0AAN7BC41_9PEZI</name>
<feature type="compositionally biased region" description="Gly residues" evidence="1">
    <location>
        <begin position="676"/>
        <end position="685"/>
    </location>
</feature>
<feature type="compositionally biased region" description="Low complexity" evidence="1">
    <location>
        <begin position="653"/>
        <end position="675"/>
    </location>
</feature>
<feature type="compositionally biased region" description="Pro residues" evidence="1">
    <location>
        <begin position="297"/>
        <end position="306"/>
    </location>
</feature>
<feature type="compositionally biased region" description="Polar residues" evidence="1">
    <location>
        <begin position="333"/>
        <end position="348"/>
    </location>
</feature>
<dbReference type="InterPro" id="IPR014840">
    <property type="entry name" value="HRD"/>
</dbReference>
<evidence type="ECO:0000259" key="2">
    <source>
        <dbReference type="Pfam" id="PF08729"/>
    </source>
</evidence>
<feature type="region of interest" description="Disordered" evidence="1">
    <location>
        <begin position="53"/>
        <end position="178"/>
    </location>
</feature>
<keyword evidence="4" id="KW-1185">Reference proteome</keyword>
<feature type="compositionally biased region" description="Low complexity" evidence="1">
    <location>
        <begin position="386"/>
        <end position="395"/>
    </location>
</feature>
<dbReference type="EMBL" id="MU858053">
    <property type="protein sequence ID" value="KAK4218334.1"/>
    <property type="molecule type" value="Genomic_DNA"/>
</dbReference>
<feature type="region of interest" description="Disordered" evidence="1">
    <location>
        <begin position="574"/>
        <end position="695"/>
    </location>
</feature>
<dbReference type="Proteomes" id="UP001301769">
    <property type="component" value="Unassembled WGS sequence"/>
</dbReference>
<accession>A0AAN7BC41</accession>
<reference evidence="3" key="1">
    <citation type="journal article" date="2023" name="Mol. Phylogenet. Evol.">
        <title>Genome-scale phylogeny and comparative genomics of the fungal order Sordariales.</title>
        <authorList>
            <person name="Hensen N."/>
            <person name="Bonometti L."/>
            <person name="Westerberg I."/>
            <person name="Brannstrom I.O."/>
            <person name="Guillou S."/>
            <person name="Cros-Aarteil S."/>
            <person name="Calhoun S."/>
            <person name="Haridas S."/>
            <person name="Kuo A."/>
            <person name="Mondo S."/>
            <person name="Pangilinan J."/>
            <person name="Riley R."/>
            <person name="LaButti K."/>
            <person name="Andreopoulos B."/>
            <person name="Lipzen A."/>
            <person name="Chen C."/>
            <person name="Yan M."/>
            <person name="Daum C."/>
            <person name="Ng V."/>
            <person name="Clum A."/>
            <person name="Steindorff A."/>
            <person name="Ohm R.A."/>
            <person name="Martin F."/>
            <person name="Silar P."/>
            <person name="Natvig D.O."/>
            <person name="Lalanne C."/>
            <person name="Gautier V."/>
            <person name="Ament-Velasquez S.L."/>
            <person name="Kruys A."/>
            <person name="Hutchinson M.I."/>
            <person name="Powell A.J."/>
            <person name="Barry K."/>
            <person name="Miller A.N."/>
            <person name="Grigoriev I.V."/>
            <person name="Debuchy R."/>
            <person name="Gladieux P."/>
            <person name="Hiltunen Thoren M."/>
            <person name="Johannesson H."/>
        </authorList>
    </citation>
    <scope>NUCLEOTIDE SEQUENCE</scope>
    <source>
        <strain evidence="3">PSN293</strain>
    </source>
</reference>
<feature type="region of interest" description="Disordered" evidence="1">
    <location>
        <begin position="476"/>
        <end position="549"/>
    </location>
</feature>